<evidence type="ECO:0000256" key="3">
    <source>
        <dbReference type="ARBA" id="ARBA00022898"/>
    </source>
</evidence>
<dbReference type="GO" id="GO:0047804">
    <property type="term" value="F:cysteine-S-conjugate beta-lyase activity"/>
    <property type="evidence" value="ECO:0007669"/>
    <property type="project" value="UniProtKB-EC"/>
</dbReference>
<keyword evidence="7" id="KW-0032">Aminotransferase</keyword>
<dbReference type="Pfam" id="PF00155">
    <property type="entry name" value="Aminotran_1_2"/>
    <property type="match status" value="1"/>
</dbReference>
<dbReference type="EMBL" id="BLBC01000003">
    <property type="protein sequence ID" value="GET44811.1"/>
    <property type="molecule type" value="Genomic_DNA"/>
</dbReference>
<dbReference type="InterPro" id="IPR015421">
    <property type="entry name" value="PyrdxlP-dep_Trfase_major"/>
</dbReference>
<dbReference type="Proteomes" id="UP000398217">
    <property type="component" value="Unassembled WGS sequence"/>
</dbReference>
<dbReference type="InterPro" id="IPR004839">
    <property type="entry name" value="Aminotransferase_I/II_large"/>
</dbReference>
<dbReference type="PANTHER" id="PTHR43525:SF1">
    <property type="entry name" value="PROTEIN MALY"/>
    <property type="match status" value="1"/>
</dbReference>
<keyword evidence="4" id="KW-0456">Lyase</keyword>
<feature type="domain" description="Aminotransferase class I/classII large" evidence="6">
    <location>
        <begin position="64"/>
        <end position="405"/>
    </location>
</feature>
<name>A0A5M4B5D4_9FLAO</name>
<dbReference type="InterPro" id="IPR015422">
    <property type="entry name" value="PyrdxlP-dep_Trfase_small"/>
</dbReference>
<dbReference type="Gene3D" id="3.40.640.10">
    <property type="entry name" value="Type I PLP-dependent aspartate aminotransferase-like (Major domain)"/>
    <property type="match status" value="1"/>
</dbReference>
<accession>A0A5M4B5D4</accession>
<proteinExistence type="inferred from homology"/>
<reference evidence="8" key="1">
    <citation type="journal article" date="2020" name="Int. J. Syst. Evol. Microbiol.">
        <title>Capnocytophaga felis sp. nov. isolated from the feline oral cavity.</title>
        <authorList>
            <person name="Suzuki M."/>
            <person name="Umeda K."/>
            <person name="Kimura M."/>
            <person name="Imaoka K."/>
            <person name="Morikawa S."/>
            <person name="Maeda K."/>
        </authorList>
    </citation>
    <scope>NUCLEOTIDE SEQUENCE [LARGE SCALE GENOMIC DNA]</scope>
    <source>
        <strain evidence="8">KC07070</strain>
    </source>
</reference>
<dbReference type="InterPro" id="IPR027619">
    <property type="entry name" value="C-S_lyase_PatB-like"/>
</dbReference>
<dbReference type="CDD" id="cd00609">
    <property type="entry name" value="AAT_like"/>
    <property type="match status" value="1"/>
</dbReference>
<dbReference type="NCBIfam" id="TIGR04350">
    <property type="entry name" value="C_S_lyase_PatB"/>
    <property type="match status" value="1"/>
</dbReference>
<keyword evidence="3" id="KW-0663">Pyridoxal phosphate</keyword>
<keyword evidence="8" id="KW-1185">Reference proteome</keyword>
<evidence type="ECO:0000256" key="5">
    <source>
        <dbReference type="ARBA" id="ARBA00037974"/>
    </source>
</evidence>
<keyword evidence="7" id="KW-0808">Transferase</keyword>
<dbReference type="EC" id="4.4.1.13" evidence="2"/>
<comment type="similarity">
    <text evidence="5">Belongs to the class-II pyridoxal-phosphate-dependent aminotransferase family. MalY/PatB cystathionine beta-lyase subfamily.</text>
</comment>
<protein>
    <recommendedName>
        <fullName evidence="2">cysteine-S-conjugate beta-lyase</fullName>
        <ecNumber evidence="2">4.4.1.13</ecNumber>
    </recommendedName>
</protein>
<gene>
    <name evidence="7" type="ORF">RCZ01_01130</name>
</gene>
<sequence length="415" mass="47341">MLQHYLIFVSLGVAINNQIINFDRPMIYNFDQINDRSKSDALKLEALEPRWGRNDLLPMWIADMDFKTPPFIINALKKRMECEIFGYTAKPKAWYDSIVNWQKRRFGWEITPEMISFSPGVVPALAMAVQAFTNKGDKVLIQQPVYQPFSLVVENNDRVLINSPLELIDGKYQINFDKLEKDIKGCKLFLFCHPHNPGGRVWTREELKKVAHICHKNNVVIVSDEIHADLTLPPHKHIPFASVSEEARMNTIMFGSPSKAFNLAGFSTSYAVIENPELRKKFQGYVDGNMLGDGNVFAFQTVIAAYTEGEEWLKQLLAYIQGNIDFLVDYVHKHIPRVKTIVPEASYLVFLDFRDLNLCHKSIVDLCTEKAFLALNDGAMYGKEGEGFMRINLACPRSIIEKALTQLKKAVDDCA</sequence>
<evidence type="ECO:0000259" key="6">
    <source>
        <dbReference type="Pfam" id="PF00155"/>
    </source>
</evidence>
<evidence type="ECO:0000256" key="4">
    <source>
        <dbReference type="ARBA" id="ARBA00023239"/>
    </source>
</evidence>
<dbReference type="GO" id="GO:0008483">
    <property type="term" value="F:transaminase activity"/>
    <property type="evidence" value="ECO:0007669"/>
    <property type="project" value="UniProtKB-KW"/>
</dbReference>
<evidence type="ECO:0000256" key="1">
    <source>
        <dbReference type="ARBA" id="ARBA00001933"/>
    </source>
</evidence>
<dbReference type="InterPro" id="IPR051798">
    <property type="entry name" value="Class-II_PLP-Dep_Aminotrans"/>
</dbReference>
<dbReference type="SUPFAM" id="SSF53383">
    <property type="entry name" value="PLP-dependent transferases"/>
    <property type="match status" value="1"/>
</dbReference>
<evidence type="ECO:0000313" key="7">
    <source>
        <dbReference type="EMBL" id="GET44811.1"/>
    </source>
</evidence>
<comment type="caution">
    <text evidence="7">The sequence shown here is derived from an EMBL/GenBank/DDBJ whole genome shotgun (WGS) entry which is preliminary data.</text>
</comment>
<evidence type="ECO:0000313" key="8">
    <source>
        <dbReference type="Proteomes" id="UP000398217"/>
    </source>
</evidence>
<comment type="cofactor">
    <cofactor evidence="1">
        <name>pyridoxal 5'-phosphate</name>
        <dbReference type="ChEBI" id="CHEBI:597326"/>
    </cofactor>
</comment>
<dbReference type="Gene3D" id="3.90.1150.10">
    <property type="entry name" value="Aspartate Aminotransferase, domain 1"/>
    <property type="match status" value="1"/>
</dbReference>
<dbReference type="InterPro" id="IPR015424">
    <property type="entry name" value="PyrdxlP-dep_Trfase"/>
</dbReference>
<dbReference type="GO" id="GO:0030170">
    <property type="term" value="F:pyridoxal phosphate binding"/>
    <property type="evidence" value="ECO:0007669"/>
    <property type="project" value="InterPro"/>
</dbReference>
<dbReference type="PANTHER" id="PTHR43525">
    <property type="entry name" value="PROTEIN MALY"/>
    <property type="match status" value="1"/>
</dbReference>
<evidence type="ECO:0000256" key="2">
    <source>
        <dbReference type="ARBA" id="ARBA00012224"/>
    </source>
</evidence>
<organism evidence="7 8">
    <name type="scientific">Capnocytophaga felis</name>
    <dbReference type="NCBI Taxonomy" id="2267611"/>
    <lineage>
        <taxon>Bacteria</taxon>
        <taxon>Pseudomonadati</taxon>
        <taxon>Bacteroidota</taxon>
        <taxon>Flavobacteriia</taxon>
        <taxon>Flavobacteriales</taxon>
        <taxon>Flavobacteriaceae</taxon>
        <taxon>Capnocytophaga</taxon>
    </lineage>
</organism>
<dbReference type="AlphaFoldDB" id="A0A5M4B5D4"/>